<dbReference type="Pfam" id="PF04307">
    <property type="entry name" value="YdjM"/>
    <property type="match status" value="1"/>
</dbReference>
<feature type="transmembrane region" description="Helical" evidence="1">
    <location>
        <begin position="95"/>
        <end position="117"/>
    </location>
</feature>
<keyword evidence="1" id="KW-0472">Membrane</keyword>
<feature type="transmembrane region" description="Helical" evidence="1">
    <location>
        <begin position="60"/>
        <end position="83"/>
    </location>
</feature>
<accession>Q0EZT8</accession>
<organism evidence="2 3">
    <name type="scientific">Mariprofundus ferrooxydans PV-1</name>
    <dbReference type="NCBI Taxonomy" id="314345"/>
    <lineage>
        <taxon>Bacteria</taxon>
        <taxon>Pseudomonadati</taxon>
        <taxon>Pseudomonadota</taxon>
        <taxon>Candidatius Mariprofundia</taxon>
        <taxon>Mariprofundales</taxon>
        <taxon>Mariprofundaceae</taxon>
        <taxon>Mariprofundus</taxon>
    </lineage>
</organism>
<gene>
    <name evidence="2" type="ORF">SPV1_09633</name>
</gene>
<sequence>MLVLLTMAPDADFLLKFISDTTYLEHHRGLTHSLLMLPLWSWLAWAGLRRWQGEQTLSPLLIGAALLMHIMLDLITSFGTMILAPLSDWRAALDLVYIVDPLFSACLLLPLLIGLFWKRRRRALAVSALVLMCAYLIMATLAHRQALAITRSAWPEADSVAALPMPFSPFHWQLIASYPGHYQRCSLNLWPHFSGTSRLFPIAFVQRYNANIHSAEHLQWQDLPAMSSLKVQRELPGMAFYRWFARFPVILEQDDRHIECGDLRFGAGVAGQKSAFRLRIDLGSNPKAWLIWRGESKSELTQRTAPFQWL</sequence>
<dbReference type="eggNOG" id="COG1988">
    <property type="taxonomic scope" value="Bacteria"/>
</dbReference>
<protein>
    <recommendedName>
        <fullName evidence="4">Membrane-bound metal-dependent hydrolase</fullName>
    </recommendedName>
</protein>
<feature type="transmembrane region" description="Helical" evidence="1">
    <location>
        <begin position="29"/>
        <end position="48"/>
    </location>
</feature>
<dbReference type="EMBL" id="AATS01000005">
    <property type="protein sequence ID" value="EAU54946.1"/>
    <property type="molecule type" value="Genomic_DNA"/>
</dbReference>
<dbReference type="InParanoid" id="Q0EZT8"/>
<keyword evidence="3" id="KW-1185">Reference proteome</keyword>
<feature type="transmembrane region" description="Helical" evidence="1">
    <location>
        <begin position="124"/>
        <end position="142"/>
    </location>
</feature>
<dbReference type="InterPro" id="IPR053170">
    <property type="entry name" value="Transcription_regulator"/>
</dbReference>
<dbReference type="Proteomes" id="UP000005297">
    <property type="component" value="Unassembled WGS sequence"/>
</dbReference>
<dbReference type="STRING" id="314344.AL013_12825"/>
<reference evidence="2 3" key="1">
    <citation type="submission" date="2006-09" db="EMBL/GenBank/DDBJ databases">
        <authorList>
            <person name="Emerson D."/>
            <person name="Ferriera S."/>
            <person name="Johnson J."/>
            <person name="Kravitz S."/>
            <person name="Halpern A."/>
            <person name="Remington K."/>
            <person name="Beeson K."/>
            <person name="Tran B."/>
            <person name="Rogers Y.-H."/>
            <person name="Friedman R."/>
            <person name="Venter J.C."/>
        </authorList>
    </citation>
    <scope>NUCLEOTIDE SEQUENCE [LARGE SCALE GENOMIC DNA]</scope>
    <source>
        <strain evidence="2 3">PV-1</strain>
    </source>
</reference>
<evidence type="ECO:0000256" key="1">
    <source>
        <dbReference type="SAM" id="Phobius"/>
    </source>
</evidence>
<evidence type="ECO:0000313" key="2">
    <source>
        <dbReference type="EMBL" id="EAU54946.1"/>
    </source>
</evidence>
<proteinExistence type="predicted"/>
<keyword evidence="1" id="KW-0812">Transmembrane</keyword>
<keyword evidence="1" id="KW-1133">Transmembrane helix</keyword>
<name>Q0EZT8_9PROT</name>
<comment type="caution">
    <text evidence="2">The sequence shown here is derived from an EMBL/GenBank/DDBJ whole genome shotgun (WGS) entry which is preliminary data.</text>
</comment>
<evidence type="ECO:0000313" key="3">
    <source>
        <dbReference type="Proteomes" id="UP000005297"/>
    </source>
</evidence>
<dbReference type="PANTHER" id="PTHR40031">
    <property type="entry name" value="HYPOTHETICAL MEMBRANE SPANNING PROTEIN"/>
    <property type="match status" value="1"/>
</dbReference>
<dbReference type="HOGENOM" id="CLU_067817_1_1_0"/>
<dbReference type="PANTHER" id="PTHR40031:SF1">
    <property type="entry name" value="MEMBRANE-BOUND METAL-DEPENDENT HYDROLASE"/>
    <property type="match status" value="1"/>
</dbReference>
<evidence type="ECO:0008006" key="4">
    <source>
        <dbReference type="Google" id="ProtNLM"/>
    </source>
</evidence>
<dbReference type="AlphaFoldDB" id="Q0EZT8"/>
<dbReference type="InterPro" id="IPR007404">
    <property type="entry name" value="YdjM-like"/>
</dbReference>